<evidence type="ECO:0000313" key="2">
    <source>
        <dbReference type="Proteomes" id="UP000826656"/>
    </source>
</evidence>
<evidence type="ECO:0000313" key="1">
    <source>
        <dbReference type="EMBL" id="KAH0778699.1"/>
    </source>
</evidence>
<keyword evidence="2" id="KW-1185">Reference proteome</keyword>
<dbReference type="Proteomes" id="UP000826656">
    <property type="component" value="Unassembled WGS sequence"/>
</dbReference>
<dbReference type="PANTHER" id="PTHR48302:SF2">
    <property type="entry name" value="DUF1985 DOMAIN-CONTAINING PROTEIN"/>
    <property type="match status" value="1"/>
</dbReference>
<reference evidence="1 2" key="1">
    <citation type="journal article" date="2021" name="bioRxiv">
        <title>Chromosome-scale and haplotype-resolved genome assembly of a tetraploid potato cultivar.</title>
        <authorList>
            <person name="Sun H."/>
            <person name="Jiao W.-B."/>
            <person name="Krause K."/>
            <person name="Campoy J.A."/>
            <person name="Goel M."/>
            <person name="Folz-Donahue K."/>
            <person name="Kukat C."/>
            <person name="Huettel B."/>
            <person name="Schneeberger K."/>
        </authorList>
    </citation>
    <scope>NUCLEOTIDE SEQUENCE [LARGE SCALE GENOMIC DNA]</scope>
    <source>
        <strain evidence="1">SolTubOtavaFocal</strain>
        <tissue evidence="1">Leaves</tissue>
    </source>
</reference>
<comment type="caution">
    <text evidence="1">The sequence shown here is derived from an EMBL/GenBank/DDBJ whole genome shotgun (WGS) entry which is preliminary data.</text>
</comment>
<organism evidence="1 2">
    <name type="scientific">Solanum tuberosum</name>
    <name type="common">Potato</name>
    <dbReference type="NCBI Taxonomy" id="4113"/>
    <lineage>
        <taxon>Eukaryota</taxon>
        <taxon>Viridiplantae</taxon>
        <taxon>Streptophyta</taxon>
        <taxon>Embryophyta</taxon>
        <taxon>Tracheophyta</taxon>
        <taxon>Spermatophyta</taxon>
        <taxon>Magnoliopsida</taxon>
        <taxon>eudicotyledons</taxon>
        <taxon>Gunneridae</taxon>
        <taxon>Pentapetalae</taxon>
        <taxon>asterids</taxon>
        <taxon>lamiids</taxon>
        <taxon>Solanales</taxon>
        <taxon>Solanaceae</taxon>
        <taxon>Solanoideae</taxon>
        <taxon>Solaneae</taxon>
        <taxon>Solanum</taxon>
    </lineage>
</organism>
<dbReference type="PANTHER" id="PTHR48302">
    <property type="entry name" value="ULP1 PROTEASE FAMILY, C-TERMINAL CATALYTIC DOMAIN CONTAINING PROTEIN"/>
    <property type="match status" value="1"/>
</dbReference>
<name>A0ABQ7WD82_SOLTU</name>
<dbReference type="EMBL" id="JAIVGD010000002">
    <property type="protein sequence ID" value="KAH0778699.1"/>
    <property type="molecule type" value="Genomic_DNA"/>
</dbReference>
<accession>A0ABQ7WD82</accession>
<sequence length="132" mass="15971">MAKDPRYVKFFEFSLALQIWFYECCIKVDKSIFIRTCHVTPHIFNWDISKNKIYFEHLKKGMLRKYGNHYIFQDVVLMDDEHAVIEMENMDDSSFNKFRKPGNIRQSYSHTRKNEKELPYNPSHVGVIQRRC</sequence>
<gene>
    <name evidence="1" type="ORF">KY290_005126</name>
</gene>
<protein>
    <submittedName>
        <fullName evidence="1">Uncharacterized protein</fullName>
    </submittedName>
</protein>
<proteinExistence type="predicted"/>